<evidence type="ECO:0000313" key="2">
    <source>
        <dbReference type="Proteomes" id="UP000199073"/>
    </source>
</evidence>
<keyword evidence="2" id="KW-1185">Reference proteome</keyword>
<dbReference type="STRING" id="91360.SAMN05660330_02355"/>
<accession>A0A1H0RL39</accession>
<protein>
    <submittedName>
        <fullName evidence="1">Uncharacterized protein</fullName>
    </submittedName>
</protein>
<gene>
    <name evidence="1" type="ORF">SAMN05660330_02355</name>
</gene>
<dbReference type="EMBL" id="FNJI01000015">
    <property type="protein sequence ID" value="SDP30221.1"/>
    <property type="molecule type" value="Genomic_DNA"/>
</dbReference>
<reference evidence="1 2" key="1">
    <citation type="submission" date="2016-10" db="EMBL/GenBank/DDBJ databases">
        <authorList>
            <person name="de Groot N.N."/>
        </authorList>
    </citation>
    <scope>NUCLEOTIDE SEQUENCE [LARGE SCALE GENOMIC DNA]</scope>
    <source>
        <strain evidence="1 2">DSM 12130</strain>
    </source>
</reference>
<evidence type="ECO:0000313" key="1">
    <source>
        <dbReference type="EMBL" id="SDP30221.1"/>
    </source>
</evidence>
<proteinExistence type="predicted"/>
<dbReference type="Proteomes" id="UP000199073">
    <property type="component" value="Unassembled WGS sequence"/>
</dbReference>
<sequence>MFNRIYSYKPLLSHNNQGKHFSLKDFIRQFFCLTKQNITDNDPK</sequence>
<organism evidence="1 2">
    <name type="scientific">Desulforhopalus singaporensis</name>
    <dbReference type="NCBI Taxonomy" id="91360"/>
    <lineage>
        <taxon>Bacteria</taxon>
        <taxon>Pseudomonadati</taxon>
        <taxon>Thermodesulfobacteriota</taxon>
        <taxon>Desulfobulbia</taxon>
        <taxon>Desulfobulbales</taxon>
        <taxon>Desulfocapsaceae</taxon>
        <taxon>Desulforhopalus</taxon>
    </lineage>
</organism>
<dbReference type="AlphaFoldDB" id="A0A1H0RL39"/>
<name>A0A1H0RL39_9BACT</name>